<dbReference type="PANTHER" id="PTHR24216">
    <property type="entry name" value="PAXILLIN-RELATED"/>
    <property type="match status" value="1"/>
</dbReference>
<evidence type="ECO:0000313" key="3">
    <source>
        <dbReference type="EMBL" id="CAL1143643.1"/>
    </source>
</evidence>
<gene>
    <name evidence="2" type="ORF">C1SCF055_LOCUS17269</name>
</gene>
<keyword evidence="4" id="KW-1185">Reference proteome</keyword>
<comment type="caution">
    <text evidence="2">The sequence shown here is derived from an EMBL/GenBank/DDBJ whole genome shotgun (WGS) entry which is preliminary data.</text>
</comment>
<accession>A0A9P1CFU4</accession>
<feature type="compositionally biased region" description="Pro residues" evidence="1">
    <location>
        <begin position="114"/>
        <end position="131"/>
    </location>
</feature>
<evidence type="ECO:0000313" key="4">
    <source>
        <dbReference type="Proteomes" id="UP001152797"/>
    </source>
</evidence>
<reference evidence="2" key="1">
    <citation type="submission" date="2022-10" db="EMBL/GenBank/DDBJ databases">
        <authorList>
            <person name="Chen Y."/>
            <person name="Dougan E. K."/>
            <person name="Chan C."/>
            <person name="Rhodes N."/>
            <person name="Thang M."/>
        </authorList>
    </citation>
    <scope>NUCLEOTIDE SEQUENCE</scope>
</reference>
<feature type="compositionally biased region" description="Basic and acidic residues" evidence="1">
    <location>
        <begin position="150"/>
        <end position="163"/>
    </location>
</feature>
<feature type="compositionally biased region" description="Basic and acidic residues" evidence="1">
    <location>
        <begin position="652"/>
        <end position="668"/>
    </location>
</feature>
<reference evidence="3" key="2">
    <citation type="submission" date="2024-04" db="EMBL/GenBank/DDBJ databases">
        <authorList>
            <person name="Chen Y."/>
            <person name="Shah S."/>
            <person name="Dougan E. K."/>
            <person name="Thang M."/>
            <person name="Chan C."/>
        </authorList>
    </citation>
    <scope>NUCLEOTIDE SEQUENCE [LARGE SCALE GENOMIC DNA]</scope>
</reference>
<feature type="compositionally biased region" description="Low complexity" evidence="1">
    <location>
        <begin position="250"/>
        <end position="261"/>
    </location>
</feature>
<dbReference type="EMBL" id="CAMXCT030001455">
    <property type="protein sequence ID" value="CAL4777580.1"/>
    <property type="molecule type" value="Genomic_DNA"/>
</dbReference>
<feature type="compositionally biased region" description="Polar residues" evidence="1">
    <location>
        <begin position="11"/>
        <end position="25"/>
    </location>
</feature>
<protein>
    <submittedName>
        <fullName evidence="2">Uncharacterized protein</fullName>
    </submittedName>
</protein>
<dbReference type="PANTHER" id="PTHR24216:SF65">
    <property type="entry name" value="PAXILLIN-LIKE PROTEIN 1"/>
    <property type="match status" value="1"/>
</dbReference>
<dbReference type="AlphaFoldDB" id="A0A9P1CFU4"/>
<sequence length="1279" mass="140932">MFGSGHGSRIHSASQEAVDSETSSVPKVGWPNLLPGGFDAGSDLDLDKLGSRPATKPKPATAVPTAAKSSTPGPPPLVATRLKLAPPPPRPEGATPEPTPPAKAITPVLHKPAQPTPAAMPKPAQPTPPPAKAIAPVLPKPPQPTPPPQPEDHLSPATLEKHSPPAPAPESAPEEHRSPAGQSEQHPPKEKRVSWAEPSVPPEAAHEPPAEVRSQAVAPAAEATPATPPSSAEAAEPKASAHCAKVPSQAVPEAPAATPAESDAKQGATNTAQAEQSPHAGTSDTAETQTPPHNGKMEHQKHEKHSPTKKEPTSSPDAATPIVPGSYNERQALQGEFKRRIKEPEANAIPQEIVDLWTDLVKNNRKAGKTALFEKWLHAGKDWSLLIIENSKSHTDRTVGRKKMGWRTRAQIIALHGGDTHAADEIIAEKTSEGLVDHHPDSHQLKTYYVCTELGRKEEEETESKITMKTQAKMNCGGEAAQKLMGGLTGDQVDGFFKLRTFQKPSQASQEVAQGSPTTVLPQPNKKPGTRRAAPKEMPADPIEGLQWIVPKLLKDLTEAKMWPIKMVQVKHQETLRDTLLAQSKGLETTFFEMKHYLDQYKEENGFDPSEDEEFLEKLTNAVAIRDAYAETAGMASKLCKPKGLLRDELARKSKEPASGDLSLERPLKRPRPTLRPHTAPHVVKARESASSRAAPKPKDLGKLLLEQFSTGATSAVKVQQSAHSAMDWLARHGGRVTDSHDMVSQLSKVGTAGKFPNNAERDTHRLVHRLGSSLAAFIEMKEVRMYDPSSMEESVQKLPMILPHQLCLALWKRGEDVFRRCLFGNLTDQEVEQFWNHVAEKCSWFAIHPAAQWPTHGRIASVGSYGDEVQAYRNSECGVISVLGWVSELSYLNTPLMRYFACAVWSEHHEGPNTYNDAIGHMVESFRSLLDCRNKWPWSESYLIAFTCAQGDLKWLTDRMNGFHNFRANEFCSRCFCKKNAPDVLATLPNFSSNPDQFGNQDYAGVDLAQRFSPLFQLPLTIDRVQHDVAHSQLLGAGKATNGSVLIYLAEAGWFGSMVGPGEYKVRLAPILRRAHRRFLVWKKMHKKQCSQPRFTPARLNRSLQTSFPSLQSKAAPSKILTLWLTSEAIQFVQRSGATRADKVMASCIFAYSMMLRTMDASKHIMTAEQAQNFFYFTLKHLQSYGWLHSFGMVAALGTPGRRCWLLMPKQHHAWHIAHDVLVTRINPKMVMLLSAESFIGVVGRVARATHRTTVSRRTLERYLVQLLFKLNEELGGT</sequence>
<proteinExistence type="predicted"/>
<organism evidence="2">
    <name type="scientific">Cladocopium goreaui</name>
    <dbReference type="NCBI Taxonomy" id="2562237"/>
    <lineage>
        <taxon>Eukaryota</taxon>
        <taxon>Sar</taxon>
        <taxon>Alveolata</taxon>
        <taxon>Dinophyceae</taxon>
        <taxon>Suessiales</taxon>
        <taxon>Symbiodiniaceae</taxon>
        <taxon>Cladocopium</taxon>
    </lineage>
</organism>
<dbReference type="PRINTS" id="PR01217">
    <property type="entry name" value="PRICHEXTENSN"/>
</dbReference>
<name>A0A9P1CFU4_9DINO</name>
<feature type="compositionally biased region" description="Pro residues" evidence="1">
    <location>
        <begin position="85"/>
        <end position="101"/>
    </location>
</feature>
<feature type="compositionally biased region" description="Low complexity" evidence="1">
    <location>
        <begin position="218"/>
        <end position="241"/>
    </location>
</feature>
<feature type="compositionally biased region" description="Low complexity" evidence="1">
    <location>
        <begin position="102"/>
        <end position="113"/>
    </location>
</feature>
<feature type="region of interest" description="Disordered" evidence="1">
    <location>
        <begin position="506"/>
        <end position="537"/>
    </location>
</feature>
<feature type="region of interest" description="Disordered" evidence="1">
    <location>
        <begin position="1"/>
        <end position="327"/>
    </location>
</feature>
<dbReference type="EMBL" id="CAMXCT020001455">
    <property type="protein sequence ID" value="CAL1143643.1"/>
    <property type="molecule type" value="Genomic_DNA"/>
</dbReference>
<dbReference type="Proteomes" id="UP001152797">
    <property type="component" value="Unassembled WGS sequence"/>
</dbReference>
<evidence type="ECO:0000313" key="2">
    <source>
        <dbReference type="EMBL" id="CAI3990268.1"/>
    </source>
</evidence>
<feature type="compositionally biased region" description="Low complexity" evidence="1">
    <location>
        <begin position="53"/>
        <end position="71"/>
    </location>
</feature>
<feature type="compositionally biased region" description="Polar residues" evidence="1">
    <location>
        <begin position="267"/>
        <end position="292"/>
    </location>
</feature>
<dbReference type="EMBL" id="CAMXCT010001455">
    <property type="protein sequence ID" value="CAI3990268.1"/>
    <property type="molecule type" value="Genomic_DNA"/>
</dbReference>
<feature type="compositionally biased region" description="Pro residues" evidence="1">
    <location>
        <begin position="138"/>
        <end position="149"/>
    </location>
</feature>
<evidence type="ECO:0000256" key="1">
    <source>
        <dbReference type="SAM" id="MobiDB-lite"/>
    </source>
</evidence>
<feature type="compositionally biased region" description="Basic and acidic residues" evidence="1">
    <location>
        <begin position="295"/>
        <end position="312"/>
    </location>
</feature>
<feature type="region of interest" description="Disordered" evidence="1">
    <location>
        <begin position="652"/>
        <end position="699"/>
    </location>
</feature>
<feature type="compositionally biased region" description="Polar residues" evidence="1">
    <location>
        <begin position="506"/>
        <end position="522"/>
    </location>
</feature>